<organism evidence="3">
    <name type="scientific">Medioppia subpectinata</name>
    <dbReference type="NCBI Taxonomy" id="1979941"/>
    <lineage>
        <taxon>Eukaryota</taxon>
        <taxon>Metazoa</taxon>
        <taxon>Ecdysozoa</taxon>
        <taxon>Arthropoda</taxon>
        <taxon>Chelicerata</taxon>
        <taxon>Arachnida</taxon>
        <taxon>Acari</taxon>
        <taxon>Acariformes</taxon>
        <taxon>Sarcoptiformes</taxon>
        <taxon>Oribatida</taxon>
        <taxon>Brachypylina</taxon>
        <taxon>Oppioidea</taxon>
        <taxon>Oppiidae</taxon>
        <taxon>Medioppia</taxon>
    </lineage>
</organism>
<keyword evidence="1" id="KW-0677">Repeat</keyword>
<dbReference type="EMBL" id="OC871108">
    <property type="protein sequence ID" value="CAD7635309.1"/>
    <property type="molecule type" value="Genomic_DNA"/>
</dbReference>
<reference evidence="3" key="1">
    <citation type="submission" date="2020-11" db="EMBL/GenBank/DDBJ databases">
        <authorList>
            <person name="Tran Van P."/>
        </authorList>
    </citation>
    <scope>NUCLEOTIDE SEQUENCE</scope>
</reference>
<evidence type="ECO:0000313" key="3">
    <source>
        <dbReference type="EMBL" id="CAD7635309.1"/>
    </source>
</evidence>
<dbReference type="InterPro" id="IPR036116">
    <property type="entry name" value="FN3_sf"/>
</dbReference>
<dbReference type="Proteomes" id="UP000759131">
    <property type="component" value="Unassembled WGS sequence"/>
</dbReference>
<proteinExistence type="predicted"/>
<dbReference type="Pfam" id="PF00041">
    <property type="entry name" value="fn3"/>
    <property type="match status" value="2"/>
</dbReference>
<dbReference type="CDD" id="cd00063">
    <property type="entry name" value="FN3"/>
    <property type="match status" value="2"/>
</dbReference>
<dbReference type="SMART" id="SM00060">
    <property type="entry name" value="FN3"/>
    <property type="match status" value="2"/>
</dbReference>
<evidence type="ECO:0000313" key="4">
    <source>
        <dbReference type="Proteomes" id="UP000759131"/>
    </source>
</evidence>
<dbReference type="PROSITE" id="PS50853">
    <property type="entry name" value="FN3"/>
    <property type="match status" value="2"/>
</dbReference>
<feature type="domain" description="Fibronectin type-III" evidence="2">
    <location>
        <begin position="104"/>
        <end position="229"/>
    </location>
</feature>
<dbReference type="PANTHER" id="PTHR46957">
    <property type="entry name" value="CYTOKINE RECEPTOR"/>
    <property type="match status" value="1"/>
</dbReference>
<dbReference type="InterPro" id="IPR050713">
    <property type="entry name" value="RTP_Phos/Ushers"/>
</dbReference>
<dbReference type="Gene3D" id="2.60.40.10">
    <property type="entry name" value="Immunoglobulins"/>
    <property type="match status" value="3"/>
</dbReference>
<dbReference type="GO" id="GO:0016020">
    <property type="term" value="C:membrane"/>
    <property type="evidence" value="ECO:0007669"/>
    <property type="project" value="UniProtKB-SubCell"/>
</dbReference>
<accession>A0A7R9Q7M8</accession>
<feature type="non-terminal residue" evidence="3">
    <location>
        <position position="236"/>
    </location>
</feature>
<gene>
    <name evidence="3" type="ORF">OSB1V03_LOCUS15700</name>
</gene>
<feature type="non-terminal residue" evidence="3">
    <location>
        <position position="1"/>
    </location>
</feature>
<evidence type="ECO:0000259" key="2">
    <source>
        <dbReference type="PROSITE" id="PS50853"/>
    </source>
</evidence>
<protein>
    <recommendedName>
        <fullName evidence="2">Fibronectin type-III domain-containing protein</fullName>
    </recommendedName>
</protein>
<evidence type="ECO:0000256" key="1">
    <source>
        <dbReference type="ARBA" id="ARBA00022737"/>
    </source>
</evidence>
<name>A0A7R9Q7M8_9ACAR</name>
<dbReference type="InterPro" id="IPR003961">
    <property type="entry name" value="FN3_dom"/>
</dbReference>
<dbReference type="OrthoDB" id="6022401at2759"/>
<dbReference type="EMBL" id="CAJPIZ010016533">
    <property type="protein sequence ID" value="CAG2115739.1"/>
    <property type="molecule type" value="Genomic_DNA"/>
</dbReference>
<dbReference type="InterPro" id="IPR013783">
    <property type="entry name" value="Ig-like_fold"/>
</dbReference>
<keyword evidence="4" id="KW-1185">Reference proteome</keyword>
<dbReference type="PANTHER" id="PTHR46957:SF3">
    <property type="entry name" value="CYTOKINE RECEPTOR"/>
    <property type="match status" value="1"/>
</dbReference>
<dbReference type="SUPFAM" id="SSF49265">
    <property type="entry name" value="Fibronectin type III"/>
    <property type="match status" value="2"/>
</dbReference>
<sequence length="236" mass="26462">PDGKPTVVSAGNLSSSSLRVEWLPPNRNTIHGEFLGYRVKYRKHGPTLGLEREITLRDPDLRSYTLRSLEPFTEYMISLQIFNPAGEGPATAVTATTDEGMSSPPRNVSLVRVTNTMARLQWLEPKAANGRLQGYRIYVLNIAANLTEVKKWLEPKAANGRLQGYRIYVLNIAANLTEVKKVVNPQQYSTDFTLNNLKPFSQYKVWVKAYTMKTEGESSKTLEFRTDVTGPSAPLI</sequence>
<feature type="domain" description="Fibronectin type-III" evidence="2">
    <location>
        <begin position="4"/>
        <end position="100"/>
    </location>
</feature>
<dbReference type="FunFam" id="2.60.40.10:FF:000028">
    <property type="entry name" value="Neuronal cell adhesion molecule"/>
    <property type="match status" value="1"/>
</dbReference>
<dbReference type="AlphaFoldDB" id="A0A7R9Q7M8"/>